<sequence>MTKSSACNKGKALHISQWIKGELGGGVVDSGSYGPSGGGNSGGSCYDDDDLELWSAEQMNAKRAEIERRLSSAAAARDGVEAIVEYSNTAETISVVSSPDDSQRTVVPENMCEKCQKKCDINGNQHTDAFLDMDPDNKWKPSTVSVSTDLSPCEPFGHIINHNNNYVNNNIGNDSGNIYNNEDDDDDEDDDGLEPDQPYALLSSSPPLQRSAHQHYQQHQQTRVQPRFSSTCSLDRTGTNRDHSTDSLDRVEYCSTTDYRWPEDFCPVTASCCLPTDEDYNYDASSEEFWGTPNSSTTSPLSVEVHYHEEQQNETLFSSSVVSSSTPKKRPARLEPLIEEIESSDNTPSYEYKEIVYGEGQTLLNFKNRTVAGSKDKNSAEKSITKNLFNMLWRTSGRNRPKRTCSTESKMSANFIRRRRVSTYIVINIIKKAIIFTINQYNYLEKKIITFFKIYFSA</sequence>
<proteinExistence type="predicted"/>
<evidence type="ECO:0000256" key="1">
    <source>
        <dbReference type="SAM" id="MobiDB-lite"/>
    </source>
</evidence>
<evidence type="ECO:0000313" key="2">
    <source>
        <dbReference type="EMBL" id="MBY26614.1"/>
    </source>
</evidence>
<feature type="compositionally biased region" description="Polar residues" evidence="1">
    <location>
        <begin position="228"/>
        <end position="237"/>
    </location>
</feature>
<dbReference type="EMBL" id="GGMR01013995">
    <property type="protein sequence ID" value="MBY26614.1"/>
    <property type="molecule type" value="Transcribed_RNA"/>
</dbReference>
<reference evidence="2" key="1">
    <citation type="submission" date="2018-04" db="EMBL/GenBank/DDBJ databases">
        <title>Transcriptome of Schizaphis graminum biotype I.</title>
        <authorList>
            <person name="Scully E.D."/>
            <person name="Geib S.M."/>
            <person name="Palmer N.A."/>
            <person name="Koch K."/>
            <person name="Bradshaw J."/>
            <person name="Heng-Moss T."/>
            <person name="Sarath G."/>
        </authorList>
    </citation>
    <scope>NUCLEOTIDE SEQUENCE</scope>
</reference>
<name>A0A2S2PB46_SCHGA</name>
<feature type="compositionally biased region" description="Low complexity" evidence="1">
    <location>
        <begin position="209"/>
        <end position="227"/>
    </location>
</feature>
<feature type="region of interest" description="Disordered" evidence="1">
    <location>
        <begin position="173"/>
        <end position="245"/>
    </location>
</feature>
<protein>
    <submittedName>
        <fullName evidence="2">Uncharacterized protein</fullName>
    </submittedName>
</protein>
<dbReference type="AlphaFoldDB" id="A0A2S2PB46"/>
<feature type="compositionally biased region" description="Acidic residues" evidence="1">
    <location>
        <begin position="181"/>
        <end position="194"/>
    </location>
</feature>
<gene>
    <name evidence="2" type="ORF">g.141028</name>
</gene>
<organism evidence="2">
    <name type="scientific">Schizaphis graminum</name>
    <name type="common">Green bug aphid</name>
    <dbReference type="NCBI Taxonomy" id="13262"/>
    <lineage>
        <taxon>Eukaryota</taxon>
        <taxon>Metazoa</taxon>
        <taxon>Ecdysozoa</taxon>
        <taxon>Arthropoda</taxon>
        <taxon>Hexapoda</taxon>
        <taxon>Insecta</taxon>
        <taxon>Pterygota</taxon>
        <taxon>Neoptera</taxon>
        <taxon>Paraneoptera</taxon>
        <taxon>Hemiptera</taxon>
        <taxon>Sternorrhyncha</taxon>
        <taxon>Aphidomorpha</taxon>
        <taxon>Aphidoidea</taxon>
        <taxon>Aphididae</taxon>
        <taxon>Aphidini</taxon>
        <taxon>Schizaphis</taxon>
    </lineage>
</organism>
<accession>A0A2S2PB46</accession>